<dbReference type="GO" id="GO:0016757">
    <property type="term" value="F:glycosyltransferase activity"/>
    <property type="evidence" value="ECO:0007669"/>
    <property type="project" value="UniProtKB-KW"/>
</dbReference>
<keyword evidence="3" id="KW-0808">Transferase</keyword>
<proteinExistence type="predicted"/>
<accession>A0ABV7D9U3</accession>
<sequence>MTKNSPRILHIFSSLELGGTQRRFVDYIKGSEAGFTHLVYAMDGRYDALKLLPGVEPLFNTQTVIKKGQTLKAVKACRKILKDLRPDLLISYNWGAIEWILANSLFSVCPMVHVQDGFAEDEQSAELSSRRFLRSFAYRFCNKTIVPSKTLETLARKSWHIKKNKLAFIPNGVDLKRFDGATDPEMLARFGITDADKIIGTVAGLRPEKNIGRLIEAFSLVEDSEPTAKLVIVGDGVGVAALKMLAQRVCSAGRVIFTGNISNPEKIIPAFNIFALSSDTEQMPLSVIEAMACSLPVVSTDVGDIRLMVTDENAAYISGREAQPLASNLAHLLAHPQEAQKIGAANREKAFRNYALDRMITQYDTLYKSILKA</sequence>
<keyword evidence="3" id="KW-0328">Glycosyltransferase</keyword>
<dbReference type="Pfam" id="PF00534">
    <property type="entry name" value="Glycos_transf_1"/>
    <property type="match status" value="1"/>
</dbReference>
<dbReference type="EC" id="2.4.-.-" evidence="3"/>
<dbReference type="SUPFAM" id="SSF53756">
    <property type="entry name" value="UDP-Glycosyltransferase/glycogen phosphorylase"/>
    <property type="match status" value="1"/>
</dbReference>
<protein>
    <submittedName>
        <fullName evidence="3">Glycosyltransferase family 4 protein</fullName>
        <ecNumber evidence="3">2.4.-.-</ecNumber>
    </submittedName>
</protein>
<dbReference type="Proteomes" id="UP001595444">
    <property type="component" value="Unassembled WGS sequence"/>
</dbReference>
<feature type="domain" description="Glycosyl transferase family 1" evidence="1">
    <location>
        <begin position="189"/>
        <end position="348"/>
    </location>
</feature>
<keyword evidence="4" id="KW-1185">Reference proteome</keyword>
<dbReference type="InterPro" id="IPR028098">
    <property type="entry name" value="Glyco_trans_4-like_N"/>
</dbReference>
<evidence type="ECO:0000313" key="4">
    <source>
        <dbReference type="Proteomes" id="UP001595444"/>
    </source>
</evidence>
<dbReference type="Gene3D" id="3.40.50.2000">
    <property type="entry name" value="Glycogen Phosphorylase B"/>
    <property type="match status" value="2"/>
</dbReference>
<dbReference type="PANTHER" id="PTHR45947:SF3">
    <property type="entry name" value="SULFOQUINOVOSYL TRANSFERASE SQD2"/>
    <property type="match status" value="1"/>
</dbReference>
<comment type="caution">
    <text evidence="3">The sequence shown here is derived from an EMBL/GenBank/DDBJ whole genome shotgun (WGS) entry which is preliminary data.</text>
</comment>
<feature type="domain" description="Glycosyltransferase subfamily 4-like N-terminal" evidence="2">
    <location>
        <begin position="66"/>
        <end position="177"/>
    </location>
</feature>
<dbReference type="EMBL" id="JBHRSL010000027">
    <property type="protein sequence ID" value="MFC3053606.1"/>
    <property type="molecule type" value="Genomic_DNA"/>
</dbReference>
<gene>
    <name evidence="3" type="ORF">ACFOKA_17025</name>
</gene>
<evidence type="ECO:0000259" key="1">
    <source>
        <dbReference type="Pfam" id="PF00534"/>
    </source>
</evidence>
<dbReference type="InterPro" id="IPR001296">
    <property type="entry name" value="Glyco_trans_1"/>
</dbReference>
<evidence type="ECO:0000313" key="3">
    <source>
        <dbReference type="EMBL" id="MFC3053606.1"/>
    </source>
</evidence>
<dbReference type="InterPro" id="IPR050194">
    <property type="entry name" value="Glycosyltransferase_grp1"/>
</dbReference>
<organism evidence="3 4">
    <name type="scientific">Kordiimonas pumila</name>
    <dbReference type="NCBI Taxonomy" id="2161677"/>
    <lineage>
        <taxon>Bacteria</taxon>
        <taxon>Pseudomonadati</taxon>
        <taxon>Pseudomonadota</taxon>
        <taxon>Alphaproteobacteria</taxon>
        <taxon>Kordiimonadales</taxon>
        <taxon>Kordiimonadaceae</taxon>
        <taxon>Kordiimonas</taxon>
    </lineage>
</organism>
<dbReference type="CDD" id="cd03801">
    <property type="entry name" value="GT4_PimA-like"/>
    <property type="match status" value="1"/>
</dbReference>
<name>A0ABV7D9U3_9PROT</name>
<reference evidence="4" key="1">
    <citation type="journal article" date="2019" name="Int. J. Syst. Evol. Microbiol.">
        <title>The Global Catalogue of Microorganisms (GCM) 10K type strain sequencing project: providing services to taxonomists for standard genome sequencing and annotation.</title>
        <authorList>
            <consortium name="The Broad Institute Genomics Platform"/>
            <consortium name="The Broad Institute Genome Sequencing Center for Infectious Disease"/>
            <person name="Wu L."/>
            <person name="Ma J."/>
        </authorList>
    </citation>
    <scope>NUCLEOTIDE SEQUENCE [LARGE SCALE GENOMIC DNA]</scope>
    <source>
        <strain evidence="4">KCTC 62164</strain>
    </source>
</reference>
<dbReference type="RefSeq" id="WP_194215444.1">
    <property type="nucleotide sequence ID" value="NZ_CP061205.1"/>
</dbReference>
<evidence type="ECO:0000259" key="2">
    <source>
        <dbReference type="Pfam" id="PF13439"/>
    </source>
</evidence>
<dbReference type="Pfam" id="PF13439">
    <property type="entry name" value="Glyco_transf_4"/>
    <property type="match status" value="1"/>
</dbReference>
<dbReference type="PANTHER" id="PTHR45947">
    <property type="entry name" value="SULFOQUINOVOSYL TRANSFERASE SQD2"/>
    <property type="match status" value="1"/>
</dbReference>